<feature type="transmembrane region" description="Helical" evidence="1">
    <location>
        <begin position="12"/>
        <end position="35"/>
    </location>
</feature>
<organism evidence="2 3">
    <name type="scientific">Hyphobacterium vulgare</name>
    <dbReference type="NCBI Taxonomy" id="1736751"/>
    <lineage>
        <taxon>Bacteria</taxon>
        <taxon>Pseudomonadati</taxon>
        <taxon>Pseudomonadota</taxon>
        <taxon>Alphaproteobacteria</taxon>
        <taxon>Maricaulales</taxon>
        <taxon>Maricaulaceae</taxon>
        <taxon>Hyphobacterium</taxon>
    </lineage>
</organism>
<dbReference type="RefSeq" id="WP_343165317.1">
    <property type="nucleotide sequence ID" value="NZ_JBHRSV010000005.1"/>
</dbReference>
<feature type="transmembrane region" description="Helical" evidence="1">
    <location>
        <begin position="47"/>
        <end position="66"/>
    </location>
</feature>
<comment type="caution">
    <text evidence="2">The sequence shown here is derived from an EMBL/GenBank/DDBJ whole genome shotgun (WGS) entry which is preliminary data.</text>
</comment>
<evidence type="ECO:0000313" key="2">
    <source>
        <dbReference type="EMBL" id="MFC2925549.1"/>
    </source>
</evidence>
<reference evidence="3" key="1">
    <citation type="journal article" date="2019" name="Int. J. Syst. Evol. Microbiol.">
        <title>The Global Catalogue of Microorganisms (GCM) 10K type strain sequencing project: providing services to taxonomists for standard genome sequencing and annotation.</title>
        <authorList>
            <consortium name="The Broad Institute Genomics Platform"/>
            <consortium name="The Broad Institute Genome Sequencing Center for Infectious Disease"/>
            <person name="Wu L."/>
            <person name="Ma J."/>
        </authorList>
    </citation>
    <scope>NUCLEOTIDE SEQUENCE [LARGE SCALE GENOMIC DNA]</scope>
    <source>
        <strain evidence="3">KCTC 52487</strain>
    </source>
</reference>
<keyword evidence="1" id="KW-0812">Transmembrane</keyword>
<protein>
    <submittedName>
        <fullName evidence="2">Uncharacterized protein</fullName>
    </submittedName>
</protein>
<feature type="transmembrane region" description="Helical" evidence="1">
    <location>
        <begin position="103"/>
        <end position="124"/>
    </location>
</feature>
<accession>A0ABV6ZW03</accession>
<dbReference type="EMBL" id="JBHRSV010000005">
    <property type="protein sequence ID" value="MFC2925549.1"/>
    <property type="molecule type" value="Genomic_DNA"/>
</dbReference>
<evidence type="ECO:0000313" key="3">
    <source>
        <dbReference type="Proteomes" id="UP001595379"/>
    </source>
</evidence>
<proteinExistence type="predicted"/>
<name>A0ABV6ZW03_9PROT</name>
<keyword evidence="1" id="KW-1133">Transmembrane helix</keyword>
<keyword evidence="3" id="KW-1185">Reference proteome</keyword>
<dbReference type="Proteomes" id="UP001595379">
    <property type="component" value="Unassembled WGS sequence"/>
</dbReference>
<keyword evidence="1" id="KW-0472">Membrane</keyword>
<feature type="transmembrane region" description="Helical" evidence="1">
    <location>
        <begin position="73"/>
        <end position="91"/>
    </location>
</feature>
<sequence length="132" mass="14798">MDLAFTFKLRDVRFPYLFVLVKISIILAIIINGLINYYLSTETMEKILIGAALIIFMSGYIDYGFSRHIESRLICSSAAIASSILFVYLIQTVAPSLDSDRPVVLIFAPAIILVVIPAFFAWAYNGKRRPGE</sequence>
<evidence type="ECO:0000256" key="1">
    <source>
        <dbReference type="SAM" id="Phobius"/>
    </source>
</evidence>
<gene>
    <name evidence="2" type="ORF">ACFOOR_05475</name>
</gene>